<organism evidence="7 8">
    <name type="scientific">Candidatus Glomeribacter gigasporarum BEG34</name>
    <dbReference type="NCBI Taxonomy" id="1070319"/>
    <lineage>
        <taxon>Bacteria</taxon>
        <taxon>Pseudomonadati</taxon>
        <taxon>Pseudomonadota</taxon>
        <taxon>Betaproteobacteria</taxon>
        <taxon>Burkholderiales</taxon>
        <taxon>Burkholderiaceae</taxon>
        <taxon>Candidatus Glomeribacter</taxon>
    </lineage>
</organism>
<keyword evidence="2" id="KW-1003">Cell membrane</keyword>
<proteinExistence type="predicted"/>
<reference evidence="7 8" key="1">
    <citation type="submission" date="2011-08" db="EMBL/GenBank/DDBJ databases">
        <title>The genome of the obligate endobacterium of an arbuscular mycorrhizal fungus reveals an interphylum network of nutritional interactions.</title>
        <authorList>
            <person name="Ghignone S."/>
            <person name="Salvioli A."/>
            <person name="Anca I."/>
            <person name="Lumini E."/>
            <person name="Ortu G."/>
            <person name="Petiti L."/>
            <person name="Cruveiller S."/>
            <person name="Bianciotto V."/>
            <person name="Piffanelli P."/>
            <person name="Lanfranco L."/>
            <person name="Bonfante P."/>
        </authorList>
    </citation>
    <scope>NUCLEOTIDE SEQUENCE [LARGE SCALE GENOMIC DNA]</scope>
    <source>
        <strain evidence="7 8">BEG34</strain>
    </source>
</reference>
<feature type="transmembrane region" description="Helical" evidence="6">
    <location>
        <begin position="124"/>
        <end position="145"/>
    </location>
</feature>
<keyword evidence="4 6" id="KW-1133">Transmembrane helix</keyword>
<feature type="transmembrane region" description="Helical" evidence="6">
    <location>
        <begin position="82"/>
        <end position="103"/>
    </location>
</feature>
<evidence type="ECO:0000256" key="3">
    <source>
        <dbReference type="ARBA" id="ARBA00022692"/>
    </source>
</evidence>
<keyword evidence="8" id="KW-1185">Reference proteome</keyword>
<accession>G2J9E4</accession>
<evidence type="ECO:0000256" key="6">
    <source>
        <dbReference type="SAM" id="Phobius"/>
    </source>
</evidence>
<dbReference type="STRING" id="1070319.CAGGBEG34_230032"/>
<feature type="transmembrane region" description="Helical" evidence="6">
    <location>
        <begin position="12"/>
        <end position="33"/>
    </location>
</feature>
<feature type="transmembrane region" description="Helical" evidence="6">
    <location>
        <begin position="238"/>
        <end position="259"/>
    </location>
</feature>
<comment type="subcellular location">
    <subcellularLocation>
        <location evidence="1">Cell membrane</location>
        <topology evidence="1">Multi-pass membrane protein</topology>
    </subcellularLocation>
</comment>
<evidence type="ECO:0000256" key="1">
    <source>
        <dbReference type="ARBA" id="ARBA00004651"/>
    </source>
</evidence>
<dbReference type="InterPro" id="IPR019108">
    <property type="entry name" value="Caa3_assmbl_CtaG-rel"/>
</dbReference>
<feature type="transmembrane region" description="Helical" evidence="6">
    <location>
        <begin position="189"/>
        <end position="212"/>
    </location>
</feature>
<feature type="transmembrane region" description="Helical" evidence="6">
    <location>
        <begin position="45"/>
        <end position="62"/>
    </location>
</feature>
<dbReference type="EMBL" id="CAFB01000040">
    <property type="protein sequence ID" value="CCD29391.1"/>
    <property type="molecule type" value="Genomic_DNA"/>
</dbReference>
<keyword evidence="5 6" id="KW-0472">Membrane</keyword>
<feature type="transmembrane region" description="Helical" evidence="6">
    <location>
        <begin position="157"/>
        <end position="177"/>
    </location>
</feature>
<gene>
    <name evidence="7" type="ORF">CAGGBEG34_230032</name>
</gene>
<dbReference type="Proteomes" id="UP000054051">
    <property type="component" value="Unassembled WGS sequence"/>
</dbReference>
<evidence type="ECO:0000313" key="8">
    <source>
        <dbReference type="Proteomes" id="UP000054051"/>
    </source>
</evidence>
<keyword evidence="3 6" id="KW-0812">Transmembrane</keyword>
<name>G2J9E4_9BURK</name>
<evidence type="ECO:0000256" key="4">
    <source>
        <dbReference type="ARBA" id="ARBA00022989"/>
    </source>
</evidence>
<evidence type="ECO:0000313" key="7">
    <source>
        <dbReference type="EMBL" id="CCD29391.1"/>
    </source>
</evidence>
<evidence type="ECO:0000256" key="2">
    <source>
        <dbReference type="ARBA" id="ARBA00022475"/>
    </source>
</evidence>
<dbReference type="eggNOG" id="COG3336">
    <property type="taxonomic scope" value="Bacteria"/>
</dbReference>
<dbReference type="Pfam" id="PF09678">
    <property type="entry name" value="Caa3_CtaG"/>
    <property type="match status" value="1"/>
</dbReference>
<sequence length="271" mass="30400">MFAMSLLQFLIPWEPSIVLPMIFIAAGALYLRGACHIQVSRARRIAFWSGFALFYLALQTRVDYYAEHEFFAHRSQHLVLHHLAPLLVMASYPISVLHAGLPLRGRMCVRACRQTAALRAILNALLHPALVSIIFLVSVLIWLVPSIQFLSMIDARLYRFMNGSVAVTGLAYWGILLDHRPAPPARLRAGLRVLSPLFTMTPQILAGAYITFTQRDLYPIFDLCGRAFGLPAQVDQSIGGLILWIPASLVEAIGSLIALRRWMRLSQRGRL</sequence>
<dbReference type="GO" id="GO:0005886">
    <property type="term" value="C:plasma membrane"/>
    <property type="evidence" value="ECO:0007669"/>
    <property type="project" value="UniProtKB-SubCell"/>
</dbReference>
<dbReference type="OrthoDB" id="9808789at2"/>
<protein>
    <submittedName>
        <fullName evidence="7">Putative inner membrane protein</fullName>
    </submittedName>
</protein>
<comment type="caution">
    <text evidence="7">The sequence shown here is derived from an EMBL/GenBank/DDBJ whole genome shotgun (WGS) entry which is preliminary data.</text>
</comment>
<dbReference type="AlphaFoldDB" id="G2J9E4"/>
<evidence type="ECO:0000256" key="5">
    <source>
        <dbReference type="ARBA" id="ARBA00023136"/>
    </source>
</evidence>